<organism evidence="1 2">
    <name type="scientific">Actinomadura adrarensis</name>
    <dbReference type="NCBI Taxonomy" id="1819600"/>
    <lineage>
        <taxon>Bacteria</taxon>
        <taxon>Bacillati</taxon>
        <taxon>Actinomycetota</taxon>
        <taxon>Actinomycetes</taxon>
        <taxon>Streptosporangiales</taxon>
        <taxon>Thermomonosporaceae</taxon>
        <taxon>Actinomadura</taxon>
    </lineage>
</organism>
<feature type="non-terminal residue" evidence="1">
    <location>
        <position position="1"/>
    </location>
</feature>
<accession>A0ABW3CEZ0</accession>
<proteinExistence type="predicted"/>
<sequence length="99" mass="11128">AAAMNSHSGDGKLGPDRDHMVEIGEHVAQKWLFERGRDNIRDLLPGPILPPVIDKELLIEAEKELGGSLRPYQEARTFLRDGFWERVYREFGIGIGKSG</sequence>
<dbReference type="EMBL" id="JBHTIR010001210">
    <property type="protein sequence ID" value="MFD0852273.1"/>
    <property type="molecule type" value="Genomic_DNA"/>
</dbReference>
<name>A0ABW3CEZ0_9ACTN</name>
<evidence type="ECO:0000313" key="2">
    <source>
        <dbReference type="Proteomes" id="UP001597083"/>
    </source>
</evidence>
<reference evidence="2" key="1">
    <citation type="journal article" date="2019" name="Int. J. Syst. Evol. Microbiol.">
        <title>The Global Catalogue of Microorganisms (GCM) 10K type strain sequencing project: providing services to taxonomists for standard genome sequencing and annotation.</title>
        <authorList>
            <consortium name="The Broad Institute Genomics Platform"/>
            <consortium name="The Broad Institute Genome Sequencing Center for Infectious Disease"/>
            <person name="Wu L."/>
            <person name="Ma J."/>
        </authorList>
    </citation>
    <scope>NUCLEOTIDE SEQUENCE [LARGE SCALE GENOMIC DNA]</scope>
    <source>
        <strain evidence="2">JCM 31696</strain>
    </source>
</reference>
<keyword evidence="2" id="KW-1185">Reference proteome</keyword>
<evidence type="ECO:0000313" key="1">
    <source>
        <dbReference type="EMBL" id="MFD0852273.1"/>
    </source>
</evidence>
<gene>
    <name evidence="1" type="ORF">ACFQ07_08570</name>
</gene>
<comment type="caution">
    <text evidence="1">The sequence shown here is derived from an EMBL/GenBank/DDBJ whole genome shotgun (WGS) entry which is preliminary data.</text>
</comment>
<protein>
    <submittedName>
        <fullName evidence="1">NYN domain-containing protein</fullName>
    </submittedName>
</protein>
<dbReference type="Proteomes" id="UP001597083">
    <property type="component" value="Unassembled WGS sequence"/>
</dbReference>